<feature type="transmembrane region" description="Helical" evidence="1">
    <location>
        <begin position="246"/>
        <end position="272"/>
    </location>
</feature>
<dbReference type="RefSeq" id="WP_053235720.1">
    <property type="nucleotide sequence ID" value="NZ_CP011125.1"/>
</dbReference>
<feature type="domain" description="FHA" evidence="2">
    <location>
        <begin position="23"/>
        <end position="75"/>
    </location>
</feature>
<dbReference type="Gene3D" id="2.60.200.20">
    <property type="match status" value="1"/>
</dbReference>
<name>A0A0F6W6M0_9BACT</name>
<evidence type="ECO:0000313" key="3">
    <source>
        <dbReference type="EMBL" id="AKF08596.1"/>
    </source>
</evidence>
<dbReference type="KEGG" id="samy:DB32_005745"/>
<reference evidence="3 4" key="1">
    <citation type="submission" date="2015-03" db="EMBL/GenBank/DDBJ databases">
        <title>Genome assembly of Sandaracinus amylolyticus DSM 53668.</title>
        <authorList>
            <person name="Sharma G."/>
            <person name="Subramanian S."/>
        </authorList>
    </citation>
    <scope>NUCLEOTIDE SEQUENCE [LARGE SCALE GENOMIC DNA]</scope>
    <source>
        <strain evidence="3 4">DSM 53668</strain>
    </source>
</reference>
<keyword evidence="1" id="KW-0812">Transmembrane</keyword>
<keyword evidence="4" id="KW-1185">Reference proteome</keyword>
<proteinExistence type="predicted"/>
<dbReference type="STRING" id="927083.DB32_005745"/>
<gene>
    <name evidence="3" type="ORF">DB32_005745</name>
</gene>
<accession>A0A0F6W6M0</accession>
<organism evidence="3 4">
    <name type="scientific">Sandaracinus amylolyticus</name>
    <dbReference type="NCBI Taxonomy" id="927083"/>
    <lineage>
        <taxon>Bacteria</taxon>
        <taxon>Pseudomonadati</taxon>
        <taxon>Myxococcota</taxon>
        <taxon>Polyangia</taxon>
        <taxon>Polyangiales</taxon>
        <taxon>Sandaracinaceae</taxon>
        <taxon>Sandaracinus</taxon>
    </lineage>
</organism>
<dbReference type="InterPro" id="IPR008984">
    <property type="entry name" value="SMAD_FHA_dom_sf"/>
</dbReference>
<evidence type="ECO:0000256" key="1">
    <source>
        <dbReference type="SAM" id="Phobius"/>
    </source>
</evidence>
<protein>
    <recommendedName>
        <fullName evidence="2">FHA domain-containing protein</fullName>
    </recommendedName>
</protein>
<dbReference type="InterPro" id="IPR000253">
    <property type="entry name" value="FHA_dom"/>
</dbReference>
<dbReference type="AlphaFoldDB" id="A0A0F6W6M0"/>
<dbReference type="PROSITE" id="PS50006">
    <property type="entry name" value="FHA_DOMAIN"/>
    <property type="match status" value="1"/>
</dbReference>
<sequence>MLRLQQTFGAHAGRVREVDQDVVRFGRLPTNDYAFDPHADLDASGNHAEIRKENGRYVLVDVGSRNGTLVNGRPVQRHVLEGGEEIEFGTGGPRVRVEITAQGTSGRGAPTAPATPIALDVPVSPQGPTAFAPPIGGAAVPTPQWPVSSPPFGPPGVGVSPSAPGVGVPPSAPPPPMVLSPAPIPPGASPKLYGQKTVDLMIQSAVAASQGGGHTPAPIPPSAAHDTAYIRKIADDAAGKKSRPMVFVLAVVLALFLVTLCGVSGIIAVLWLRAYGASV</sequence>
<evidence type="ECO:0000313" key="4">
    <source>
        <dbReference type="Proteomes" id="UP000034883"/>
    </source>
</evidence>
<dbReference type="SMART" id="SM00240">
    <property type="entry name" value="FHA"/>
    <property type="match status" value="1"/>
</dbReference>
<dbReference type="Proteomes" id="UP000034883">
    <property type="component" value="Chromosome"/>
</dbReference>
<keyword evidence="1" id="KW-1133">Transmembrane helix</keyword>
<dbReference type="EMBL" id="CP011125">
    <property type="protein sequence ID" value="AKF08596.1"/>
    <property type="molecule type" value="Genomic_DNA"/>
</dbReference>
<keyword evidence="1" id="KW-0472">Membrane</keyword>
<dbReference type="SUPFAM" id="SSF49879">
    <property type="entry name" value="SMAD/FHA domain"/>
    <property type="match status" value="1"/>
</dbReference>
<evidence type="ECO:0000259" key="2">
    <source>
        <dbReference type="PROSITE" id="PS50006"/>
    </source>
</evidence>
<dbReference type="CDD" id="cd00060">
    <property type="entry name" value="FHA"/>
    <property type="match status" value="1"/>
</dbReference>
<dbReference type="Pfam" id="PF00498">
    <property type="entry name" value="FHA"/>
    <property type="match status" value="1"/>
</dbReference>